<evidence type="ECO:0000313" key="3">
    <source>
        <dbReference type="WBParaSite" id="MBELARI_LOCUS17379"/>
    </source>
</evidence>
<proteinExistence type="predicted"/>
<feature type="region of interest" description="Disordered" evidence="1">
    <location>
        <begin position="31"/>
        <end position="50"/>
    </location>
</feature>
<protein>
    <submittedName>
        <fullName evidence="3">Uncharacterized protein</fullName>
    </submittedName>
</protein>
<organism evidence="2 3">
    <name type="scientific">Mesorhabditis belari</name>
    <dbReference type="NCBI Taxonomy" id="2138241"/>
    <lineage>
        <taxon>Eukaryota</taxon>
        <taxon>Metazoa</taxon>
        <taxon>Ecdysozoa</taxon>
        <taxon>Nematoda</taxon>
        <taxon>Chromadorea</taxon>
        <taxon>Rhabditida</taxon>
        <taxon>Rhabditina</taxon>
        <taxon>Rhabditomorpha</taxon>
        <taxon>Rhabditoidea</taxon>
        <taxon>Rhabditidae</taxon>
        <taxon>Mesorhabditinae</taxon>
        <taxon>Mesorhabditis</taxon>
    </lineage>
</organism>
<feature type="region of interest" description="Disordered" evidence="1">
    <location>
        <begin position="123"/>
        <end position="150"/>
    </location>
</feature>
<name>A0AAF3ET89_9BILA</name>
<sequence length="283" mass="32236">MNQSLTRFFTDTFFLICILYATNIKAQFRFSPSDRSNEKNPTLTYSSSDGRQTVPRGVFHYSNIENNFGANYKLPSTEQINPLQMISDLMNTAVNAEQKTKQLSGAYLPMPFGLSPLNLQISQDGSTGISSRKSTQKVDEQKPSTSAIDNNPQIRRLFLNARTVCLHEGKSECDAALEHYERARLGKSPLDTRLNSQRASPDDPVDYVQTEMAKWLLPSLRDRLETIKTEESTSRSSRKRKSQESDEVVEGKSLERNVERKTRRNPFGNIQWNSPNSPRIHRL</sequence>
<keyword evidence="2" id="KW-1185">Reference proteome</keyword>
<evidence type="ECO:0000256" key="1">
    <source>
        <dbReference type="SAM" id="MobiDB-lite"/>
    </source>
</evidence>
<dbReference type="AlphaFoldDB" id="A0AAF3ET89"/>
<accession>A0AAF3ET89</accession>
<feature type="compositionally biased region" description="Polar residues" evidence="1">
    <location>
        <begin position="123"/>
        <end position="133"/>
    </location>
</feature>
<evidence type="ECO:0000313" key="2">
    <source>
        <dbReference type="Proteomes" id="UP000887575"/>
    </source>
</evidence>
<dbReference type="WBParaSite" id="MBELARI_LOCUS17379">
    <property type="protein sequence ID" value="MBELARI_LOCUS17379"/>
    <property type="gene ID" value="MBELARI_LOCUS17379"/>
</dbReference>
<feature type="compositionally biased region" description="Polar residues" evidence="1">
    <location>
        <begin position="39"/>
        <end position="50"/>
    </location>
</feature>
<feature type="compositionally biased region" description="Basic and acidic residues" evidence="1">
    <location>
        <begin position="249"/>
        <end position="260"/>
    </location>
</feature>
<dbReference type="Proteomes" id="UP000887575">
    <property type="component" value="Unassembled WGS sequence"/>
</dbReference>
<reference evidence="3" key="1">
    <citation type="submission" date="2024-02" db="UniProtKB">
        <authorList>
            <consortium name="WormBaseParasite"/>
        </authorList>
    </citation>
    <scope>IDENTIFICATION</scope>
</reference>
<feature type="region of interest" description="Disordered" evidence="1">
    <location>
        <begin position="227"/>
        <end position="283"/>
    </location>
</feature>
<feature type="compositionally biased region" description="Polar residues" evidence="1">
    <location>
        <begin position="268"/>
        <end position="277"/>
    </location>
</feature>